<name>A0A150QJZ8_SORCE</name>
<evidence type="ECO:0000313" key="1">
    <source>
        <dbReference type="EMBL" id="KYF68263.1"/>
    </source>
</evidence>
<dbReference type="Proteomes" id="UP000075260">
    <property type="component" value="Unassembled WGS sequence"/>
</dbReference>
<sequence>MTNGAAHPGDAAGGAALPLTEATSVAGVRVRPVDAWIEELLSRAVRRYNRRPRPAGIAASTGVTEPTDARAVIRRACVRSALAGSATGALATGAAAATAETNGLGGLVAIPAAVLAMGGEMAFRLLLHVRMVCELADLFGLRFDPDEPADVWALLALTFGVVEPPQDTDDPAGVLVRSARERGSDVAKHLAVRLAGESAARNLVPVLSVASSSITSWVVTRSLGDTARRYLRYRRALDGALCDEALRPHVERLFEGLWFIFTADGRLKPEETALLAAVLRQLPASARACQNDRLADDIAWIERLRGVPEGARAPLLRALEIAAAVDKFASLRERKLLAHAAAALGLRADEGGLDRMIRELEEIGTLGVAA</sequence>
<dbReference type="OrthoDB" id="5524434at2"/>
<evidence type="ECO:0000313" key="2">
    <source>
        <dbReference type="Proteomes" id="UP000075260"/>
    </source>
</evidence>
<dbReference type="InterPro" id="IPR029024">
    <property type="entry name" value="TerB-like"/>
</dbReference>
<gene>
    <name evidence="1" type="ORF">BE15_19120</name>
</gene>
<protein>
    <recommendedName>
        <fullName evidence="3">Co-chaperone DjlA N-terminal domain-containing protein</fullName>
    </recommendedName>
</protein>
<proteinExistence type="predicted"/>
<evidence type="ECO:0008006" key="3">
    <source>
        <dbReference type="Google" id="ProtNLM"/>
    </source>
</evidence>
<dbReference type="AlphaFoldDB" id="A0A150QJZ8"/>
<dbReference type="SUPFAM" id="SSF158682">
    <property type="entry name" value="TerB-like"/>
    <property type="match status" value="1"/>
</dbReference>
<reference evidence="1 2" key="1">
    <citation type="submission" date="2014-02" db="EMBL/GenBank/DDBJ databases">
        <title>The small core and large imbalanced accessory genome model reveals a collaborative survival strategy of Sorangium cellulosum strains in nature.</title>
        <authorList>
            <person name="Han K."/>
            <person name="Peng R."/>
            <person name="Blom J."/>
            <person name="Li Y.-Z."/>
        </authorList>
    </citation>
    <scope>NUCLEOTIDE SEQUENCE [LARGE SCALE GENOMIC DNA]</scope>
    <source>
        <strain evidence="1 2">So0008-312</strain>
    </source>
</reference>
<organism evidence="1 2">
    <name type="scientific">Sorangium cellulosum</name>
    <name type="common">Polyangium cellulosum</name>
    <dbReference type="NCBI Taxonomy" id="56"/>
    <lineage>
        <taxon>Bacteria</taxon>
        <taxon>Pseudomonadati</taxon>
        <taxon>Myxococcota</taxon>
        <taxon>Polyangia</taxon>
        <taxon>Polyangiales</taxon>
        <taxon>Polyangiaceae</taxon>
        <taxon>Sorangium</taxon>
    </lineage>
</organism>
<dbReference type="RefSeq" id="WP_061609235.1">
    <property type="nucleotide sequence ID" value="NZ_JEMA01000582.1"/>
</dbReference>
<accession>A0A150QJZ8</accession>
<dbReference type="EMBL" id="JEMA01000582">
    <property type="protein sequence ID" value="KYF68263.1"/>
    <property type="molecule type" value="Genomic_DNA"/>
</dbReference>
<dbReference type="Gene3D" id="1.10.3680.10">
    <property type="entry name" value="TerB-like"/>
    <property type="match status" value="1"/>
</dbReference>
<comment type="caution">
    <text evidence="1">The sequence shown here is derived from an EMBL/GenBank/DDBJ whole genome shotgun (WGS) entry which is preliminary data.</text>
</comment>